<dbReference type="KEGG" id="sla:SERLADRAFT_458528"/>
<dbReference type="HOGENOM" id="CLU_014826_0_0_1"/>
<evidence type="ECO:0000256" key="1">
    <source>
        <dbReference type="SAM" id="Phobius"/>
    </source>
</evidence>
<dbReference type="CDD" id="cd11296">
    <property type="entry name" value="O-FucT_like"/>
    <property type="match status" value="1"/>
</dbReference>
<keyword evidence="1" id="KW-1133">Transmembrane helix</keyword>
<reference evidence="2" key="1">
    <citation type="submission" date="2011-04" db="EMBL/GenBank/DDBJ databases">
        <title>Evolution of plant cell wall degrading machinery underlies the functional diversity of forest fungi.</title>
        <authorList>
            <consortium name="US DOE Joint Genome Institute (JGI-PGF)"/>
            <person name="Eastwood D.C."/>
            <person name="Floudas D."/>
            <person name="Binder M."/>
            <person name="Majcherczyk A."/>
            <person name="Schneider P."/>
            <person name="Aerts A."/>
            <person name="Asiegbu F.O."/>
            <person name="Baker S.E."/>
            <person name="Barry K."/>
            <person name="Bendiksby M."/>
            <person name="Blumentritt M."/>
            <person name="Coutinho P.M."/>
            <person name="Cullen D."/>
            <person name="Cullen D."/>
            <person name="Gathman A."/>
            <person name="Goodell B."/>
            <person name="Henrissat B."/>
            <person name="Ihrmark K."/>
            <person name="Kauserud H."/>
            <person name="Kohler A."/>
            <person name="LaButti K."/>
            <person name="Lapidus A."/>
            <person name="Lavin J.L."/>
            <person name="Lee Y.-H."/>
            <person name="Lindquist E."/>
            <person name="Lilly W."/>
            <person name="Lucas S."/>
            <person name="Morin E."/>
            <person name="Murat C."/>
            <person name="Oguiza J.A."/>
            <person name="Park J."/>
            <person name="Pisabarro A.G."/>
            <person name="Riley R."/>
            <person name="Rosling A."/>
            <person name="Salamov A."/>
            <person name="Schmidt O."/>
            <person name="Schmutz J."/>
            <person name="Skrede I."/>
            <person name="Stenlid J."/>
            <person name="Wiebenga A."/>
            <person name="Xie X."/>
            <person name="Kues U."/>
            <person name="Hibbett D.S."/>
            <person name="Hoffmeister D."/>
            <person name="Hogberg N."/>
            <person name="Martin F."/>
            <person name="Grigoriev I.V."/>
            <person name="Watkinson S.C."/>
        </authorList>
    </citation>
    <scope>NUCLEOTIDE SEQUENCE</scope>
    <source>
        <strain evidence="2">S7.9</strain>
    </source>
</reference>
<protein>
    <submittedName>
        <fullName evidence="2">Uncharacterized protein</fullName>
    </submittedName>
</protein>
<evidence type="ECO:0000313" key="2">
    <source>
        <dbReference type="EMBL" id="EGO30049.1"/>
    </source>
</evidence>
<dbReference type="GeneID" id="18817741"/>
<dbReference type="RefSeq" id="XP_007314291.1">
    <property type="nucleotide sequence ID" value="XM_007314229.1"/>
</dbReference>
<gene>
    <name evidence="2" type="ORF">SERLADRAFT_458528</name>
</gene>
<dbReference type="EMBL" id="GL945429">
    <property type="protein sequence ID" value="EGO30049.1"/>
    <property type="molecule type" value="Genomic_DNA"/>
</dbReference>
<keyword evidence="1" id="KW-0472">Membrane</keyword>
<name>F8NJJ9_SERL9</name>
<keyword evidence="1" id="KW-0812">Transmembrane</keyword>
<dbReference type="OrthoDB" id="2559662at2759"/>
<dbReference type="Proteomes" id="UP000008064">
    <property type="component" value="Unassembled WGS sequence"/>
</dbReference>
<feature type="transmembrane region" description="Helical" evidence="1">
    <location>
        <begin position="65"/>
        <end position="85"/>
    </location>
</feature>
<dbReference type="Gene3D" id="3.40.50.11350">
    <property type="match status" value="1"/>
</dbReference>
<proteinExistence type="predicted"/>
<organism>
    <name type="scientific">Serpula lacrymans var. lacrymans (strain S7.9)</name>
    <name type="common">Dry rot fungus</name>
    <dbReference type="NCBI Taxonomy" id="578457"/>
    <lineage>
        <taxon>Eukaryota</taxon>
        <taxon>Fungi</taxon>
        <taxon>Dikarya</taxon>
        <taxon>Basidiomycota</taxon>
        <taxon>Agaricomycotina</taxon>
        <taxon>Agaricomycetes</taxon>
        <taxon>Agaricomycetidae</taxon>
        <taxon>Boletales</taxon>
        <taxon>Coniophorineae</taxon>
        <taxon>Serpulaceae</taxon>
        <taxon>Serpula</taxon>
    </lineage>
</organism>
<sequence length="484" mass="55197">MDSWRRLTRKMFGARNVSGDYELLAGDTSHRTGTSPSTFSNSSTRRRSWRSIFRACIQKFTIRRLLIAIALIPVVLVIAILWPGIPPSYDDIRLYERRLPQHDLSLSSQANPPNRYLRFPGHLWGHGFNNILQEIILMSYLASISNMSFVFEDYTWSHTPFPYTIYDFALRPTHVPINAFISGPPAGGPTLGPRAISAEFWEKVCPNKEKKRVISSEYAPNDADGIVMIDWWHKELVATNDTCVEVDSTSHDVFDRFFFGGPRLLSLWPELSSSPILTNFSWSPLVLSAIARNFALLRPSTPESLYDFSSSTTFKGMVAVHLRRGDYQRHCPNLALWGALYMGMNEHPSLPDRFDPSPYSDAPHKVLEGYYLEHCYPSTSQIVARLHEVRKEHPNLHRVYLLSNGWAWWLDELKLALEEDGWDELISSLDIHLDAEQFYVSMAVDMAVAEKAEVFVGNGFSSLTSNVVMLRMAKDLDPSTNRFL</sequence>
<dbReference type="AlphaFoldDB" id="F8NJJ9"/>
<accession>F8NJJ9</accession>